<dbReference type="AlphaFoldDB" id="A0A8C0S124"/>
<evidence type="ECO:0000313" key="2">
    <source>
        <dbReference type="Ensembl" id="ENSCAFP00040014241.1"/>
    </source>
</evidence>
<accession>A0A8C0S124</accession>
<dbReference type="InterPro" id="IPR036282">
    <property type="entry name" value="Glutathione-S-Trfase_C_sf"/>
</dbReference>
<organism evidence="2 3">
    <name type="scientific">Canis lupus familiaris</name>
    <name type="common">Dog</name>
    <name type="synonym">Canis familiaris</name>
    <dbReference type="NCBI Taxonomy" id="9615"/>
    <lineage>
        <taxon>Eukaryota</taxon>
        <taxon>Metazoa</taxon>
        <taxon>Chordata</taxon>
        <taxon>Craniata</taxon>
        <taxon>Vertebrata</taxon>
        <taxon>Euteleostomi</taxon>
        <taxon>Mammalia</taxon>
        <taxon>Eutheria</taxon>
        <taxon>Laurasiatheria</taxon>
        <taxon>Carnivora</taxon>
        <taxon>Caniformia</taxon>
        <taxon>Canidae</taxon>
        <taxon>Canis</taxon>
    </lineage>
</organism>
<dbReference type="PANTHER" id="PTHR45476:SF2">
    <property type="entry name" value="CHLORIDE INTRACELLULAR CHANNEL PROTEIN"/>
    <property type="match status" value="1"/>
</dbReference>
<dbReference type="Gene3D" id="1.20.1050.10">
    <property type="match status" value="1"/>
</dbReference>
<dbReference type="InterPro" id="IPR002946">
    <property type="entry name" value="CLIC"/>
</dbReference>
<sequence length="180" mass="20455">MWGCGRGSRTRAGVLAREGAPPDGLGPPRAARLRRTWESGLQGHRPSKVREQRAWWGGRAEPRRHLPAAAAHLPRGHLRRRLPKGLPKALRVLDNYLTSPLPEEVDETRAEDEGISQRKFLDGNELTLADCNLLPKLHIVQVQVPRFGHGFVLKFGQMNFEFKLVHSSQIDFIFDLRFNF</sequence>
<reference evidence="2" key="2">
    <citation type="submission" date="2025-08" db="UniProtKB">
        <authorList>
            <consortium name="Ensembl"/>
        </authorList>
    </citation>
    <scope>IDENTIFICATION</scope>
</reference>
<evidence type="ECO:0008006" key="4">
    <source>
        <dbReference type="Google" id="ProtNLM"/>
    </source>
</evidence>
<evidence type="ECO:0000256" key="1">
    <source>
        <dbReference type="SAM" id="MobiDB-lite"/>
    </source>
</evidence>
<name>A0A8C0S124_CANLF</name>
<dbReference type="Ensembl" id="ENSCAFT00040016436.1">
    <property type="protein sequence ID" value="ENSCAFP00040014241.1"/>
    <property type="gene ID" value="ENSCAFG00040008834.1"/>
</dbReference>
<proteinExistence type="predicted"/>
<dbReference type="PANTHER" id="PTHR45476">
    <property type="entry name" value="CHLORIDE INTRACELLULAR CHANNEL PROTEIN 6-RELATED"/>
    <property type="match status" value="1"/>
</dbReference>
<dbReference type="Proteomes" id="UP000694542">
    <property type="component" value="Chromosome 12"/>
</dbReference>
<evidence type="ECO:0000313" key="3">
    <source>
        <dbReference type="Proteomes" id="UP000694542"/>
    </source>
</evidence>
<protein>
    <recommendedName>
        <fullName evidence="4">Chloride intracellular channel protein</fullName>
    </recommendedName>
</protein>
<dbReference type="PRINTS" id="PR01263">
    <property type="entry name" value="INTCLCHANNEL"/>
</dbReference>
<feature type="region of interest" description="Disordered" evidence="1">
    <location>
        <begin position="1"/>
        <end position="30"/>
    </location>
</feature>
<dbReference type="SUPFAM" id="SSF47616">
    <property type="entry name" value="GST C-terminal domain-like"/>
    <property type="match status" value="1"/>
</dbReference>
<reference evidence="2" key="1">
    <citation type="submission" date="2018-10" db="EMBL/GenBank/DDBJ databases">
        <title>De novo assembly of a Great Dane genome.</title>
        <authorList>
            <person name="Kidd J.M."/>
            <person name="Pendleton A.L."/>
            <person name="Shen F."/>
            <person name="Emery S."/>
        </authorList>
    </citation>
    <scope>NUCLEOTIDE SEQUENCE [LARGE SCALE GENOMIC DNA]</scope>
    <source>
        <strain evidence="2">Great Dane</strain>
    </source>
</reference>